<dbReference type="Pfam" id="PF11066">
    <property type="entry name" value="DUF2867"/>
    <property type="match status" value="1"/>
</dbReference>
<dbReference type="SUPFAM" id="SSF55961">
    <property type="entry name" value="Bet v1-like"/>
    <property type="match status" value="1"/>
</dbReference>
<name>W1XD68_ECOLX</name>
<feature type="non-terminal residue" evidence="2">
    <location>
        <position position="1"/>
    </location>
</feature>
<organism evidence="2 3">
    <name type="scientific">Escherichia coli DORA_A_5_14_21</name>
    <dbReference type="NCBI Taxonomy" id="1403943"/>
    <lineage>
        <taxon>Bacteria</taxon>
        <taxon>Pseudomonadati</taxon>
        <taxon>Pseudomonadota</taxon>
        <taxon>Gammaproteobacteria</taxon>
        <taxon>Enterobacterales</taxon>
        <taxon>Enterobacteriaceae</taxon>
        <taxon>Escherichia</taxon>
    </lineage>
</organism>
<dbReference type="Proteomes" id="UP000018853">
    <property type="component" value="Unassembled WGS sequence"/>
</dbReference>
<evidence type="ECO:0000256" key="1">
    <source>
        <dbReference type="SAM" id="Phobius"/>
    </source>
</evidence>
<dbReference type="PATRIC" id="fig|1403943.3.peg.350"/>
<evidence type="ECO:0000313" key="2">
    <source>
        <dbReference type="EMBL" id="ETJ28253.1"/>
    </source>
</evidence>
<keyword evidence="1" id="KW-1133">Transmembrane helix</keyword>
<dbReference type="AlphaFoldDB" id="W1XD68"/>
<sequence>ALWQVVNQIGGKERYFFGNILWQTRALMDLAIGHKLAKGRPEREYLQTGDAVDSWKVIVVEPEKQLTLLFGMKAPGLGRLCFTLEDKGDYRTIDVRAFWHPHGMPGLFYWLLMIPAHLFIFRGMAKRIARLAEQSTD</sequence>
<dbReference type="EMBL" id="AZLZ01000137">
    <property type="protein sequence ID" value="ETJ28253.1"/>
    <property type="molecule type" value="Genomic_DNA"/>
</dbReference>
<feature type="transmembrane region" description="Helical" evidence="1">
    <location>
        <begin position="107"/>
        <end position="125"/>
    </location>
</feature>
<proteinExistence type="predicted"/>
<evidence type="ECO:0000313" key="3">
    <source>
        <dbReference type="Proteomes" id="UP000018853"/>
    </source>
</evidence>
<protein>
    <submittedName>
        <fullName evidence="2">NAD dependent epimerase/dehydratase</fullName>
    </submittedName>
</protein>
<dbReference type="InterPro" id="IPR021295">
    <property type="entry name" value="DUF2867"/>
</dbReference>
<keyword evidence="1" id="KW-0812">Transmembrane</keyword>
<accession>W1XD68</accession>
<comment type="caution">
    <text evidence="2">The sequence shown here is derived from an EMBL/GenBank/DDBJ whole genome shotgun (WGS) entry which is preliminary data.</text>
</comment>
<keyword evidence="1" id="KW-0472">Membrane</keyword>
<gene>
    <name evidence="2" type="ORF">Q609_ECAC00137G0002</name>
</gene>
<reference evidence="2 3" key="1">
    <citation type="submission" date="2013-12" db="EMBL/GenBank/DDBJ databases">
        <title>A Varibaculum cambriense genome reconstructed from a premature infant gut community with otherwise low bacterial novelty that shifts toward anaerobic metabolism during the third week of life.</title>
        <authorList>
            <person name="Brown C.T."/>
            <person name="Sharon I."/>
            <person name="Thomas B.C."/>
            <person name="Castelle C.J."/>
            <person name="Morowitz M.J."/>
            <person name="Banfield J.F."/>
        </authorList>
    </citation>
    <scope>NUCLEOTIDE SEQUENCE [LARGE SCALE GENOMIC DNA]</scope>
    <source>
        <strain evidence="3">DORA_A_5_14_21</strain>
    </source>
</reference>